<evidence type="ECO:0000313" key="3">
    <source>
        <dbReference type="Proteomes" id="UP000790347"/>
    </source>
</evidence>
<feature type="transmembrane region" description="Helical" evidence="1">
    <location>
        <begin position="152"/>
        <end position="174"/>
    </location>
</feature>
<dbReference type="EMBL" id="ASGP02000005">
    <property type="protein sequence ID" value="KAH9507081.1"/>
    <property type="molecule type" value="Genomic_DNA"/>
</dbReference>
<feature type="transmembrane region" description="Helical" evidence="1">
    <location>
        <begin position="293"/>
        <end position="315"/>
    </location>
</feature>
<dbReference type="AlphaFoldDB" id="A0A922HSV0"/>
<protein>
    <submittedName>
        <fullName evidence="2">Uncharacterized protein</fullName>
    </submittedName>
</protein>
<name>A0A922HSV0_DERFA</name>
<proteinExistence type="predicted"/>
<organism evidence="2 3">
    <name type="scientific">Dermatophagoides farinae</name>
    <name type="common">American house dust mite</name>
    <dbReference type="NCBI Taxonomy" id="6954"/>
    <lineage>
        <taxon>Eukaryota</taxon>
        <taxon>Metazoa</taxon>
        <taxon>Ecdysozoa</taxon>
        <taxon>Arthropoda</taxon>
        <taxon>Chelicerata</taxon>
        <taxon>Arachnida</taxon>
        <taxon>Acari</taxon>
        <taxon>Acariformes</taxon>
        <taxon>Sarcoptiformes</taxon>
        <taxon>Astigmata</taxon>
        <taxon>Psoroptidia</taxon>
        <taxon>Analgoidea</taxon>
        <taxon>Pyroglyphidae</taxon>
        <taxon>Dermatophagoidinae</taxon>
        <taxon>Dermatophagoides</taxon>
    </lineage>
</organism>
<evidence type="ECO:0000313" key="2">
    <source>
        <dbReference type="EMBL" id="KAH9507081.1"/>
    </source>
</evidence>
<reference evidence="2" key="1">
    <citation type="submission" date="2013-05" db="EMBL/GenBank/DDBJ databases">
        <authorList>
            <person name="Yim A.K.Y."/>
            <person name="Chan T.F."/>
            <person name="Ji K.M."/>
            <person name="Liu X.Y."/>
            <person name="Zhou J.W."/>
            <person name="Li R.Q."/>
            <person name="Yang K.Y."/>
            <person name="Li J."/>
            <person name="Li M."/>
            <person name="Law P.T.W."/>
            <person name="Wu Y.L."/>
            <person name="Cai Z.L."/>
            <person name="Qin H."/>
            <person name="Bao Y."/>
            <person name="Leung R.K.K."/>
            <person name="Ng P.K.S."/>
            <person name="Zou J."/>
            <person name="Zhong X.J."/>
            <person name="Ran P.X."/>
            <person name="Zhong N.S."/>
            <person name="Liu Z.G."/>
            <person name="Tsui S.K.W."/>
        </authorList>
    </citation>
    <scope>NUCLEOTIDE SEQUENCE</scope>
    <source>
        <strain evidence="2">Derf</strain>
        <tissue evidence="2">Whole organism</tissue>
    </source>
</reference>
<dbReference type="Proteomes" id="UP000790347">
    <property type="component" value="Unassembled WGS sequence"/>
</dbReference>
<keyword evidence="3" id="KW-1185">Reference proteome</keyword>
<comment type="caution">
    <text evidence="2">The sequence shown here is derived from an EMBL/GenBank/DDBJ whole genome shotgun (WGS) entry which is preliminary data.</text>
</comment>
<accession>A0A922HSV0</accession>
<evidence type="ECO:0000256" key="1">
    <source>
        <dbReference type="SAM" id="Phobius"/>
    </source>
</evidence>
<feature type="transmembrane region" description="Helical" evidence="1">
    <location>
        <begin position="186"/>
        <end position="207"/>
    </location>
</feature>
<reference evidence="2" key="2">
    <citation type="journal article" date="2022" name="Res Sq">
        <title>Comparative Genomics Reveals Insights into the Divergent Evolution of Astigmatic Mites and Household Pest Adaptations.</title>
        <authorList>
            <person name="Xiong Q."/>
            <person name="Wan A.T.-Y."/>
            <person name="Liu X.-Y."/>
            <person name="Fung C.S.-H."/>
            <person name="Xiao X."/>
            <person name="Malainual N."/>
            <person name="Hou J."/>
            <person name="Wang L."/>
            <person name="Wang M."/>
            <person name="Yang K."/>
            <person name="Cui Y."/>
            <person name="Leung E."/>
            <person name="Nong W."/>
            <person name="Shin S.-K."/>
            <person name="Au S."/>
            <person name="Jeong K.Y."/>
            <person name="Chew F.T."/>
            <person name="Hui J."/>
            <person name="Leung T.F."/>
            <person name="Tungtrongchitr A."/>
            <person name="Zhong N."/>
            <person name="Liu Z."/>
            <person name="Tsui S."/>
        </authorList>
    </citation>
    <scope>NUCLEOTIDE SEQUENCE</scope>
    <source>
        <strain evidence="2">Derf</strain>
        <tissue evidence="2">Whole organism</tissue>
    </source>
</reference>
<feature type="transmembrane region" description="Helical" evidence="1">
    <location>
        <begin position="235"/>
        <end position="252"/>
    </location>
</feature>
<gene>
    <name evidence="2" type="ORF">DERF_011784</name>
</gene>
<keyword evidence="1" id="KW-1133">Transmembrane helix</keyword>
<feature type="transmembrane region" description="Helical" evidence="1">
    <location>
        <begin position="91"/>
        <end position="112"/>
    </location>
</feature>
<keyword evidence="1" id="KW-0472">Membrane</keyword>
<feature type="transmembrane region" description="Helical" evidence="1">
    <location>
        <begin position="327"/>
        <end position="346"/>
    </location>
</feature>
<sequence>MCLVFNFFFLPITIFPKKGYHLIVAYFSQLTKQKKINENGNSTGIYFGNISRYIVRFLSKKKSCKSPAAAAATVKMKMVNQSDKNHRYFKLFHMFILFIHMILIIKSFHSFIHVLYNHHDDDGDTVIVTENFKPITFFIFRIYLIMFHVDKFYVYIMFLLFGQQLFEILSHPLYRKFDHSFKTGRLIAISMIIYNLAINFILFIFIIPSSMKTMKHWNILFDLSMDFVEQNNHDQIIIIITIYIVVMTKNYFNQIIDWIQTTENITVESVIRIKPLIYHLIRNLDRFYRLSSYWLLTKQIVTIISIIFSFVYFTLPVIDDSMNMMKNILIFDLIRNFILEFIYFHITGHLTEIYEKFFNILIQFCVLKPKSILIDNNEQQSIDLSSTIYATILEQPPSSSPFVNESKIDHDYCLDPIRIELFQLKYYKEKTIPKIFSFIQLQRSIHFKCLVFCINFAVILLQTEQTNYQ</sequence>
<keyword evidence="1" id="KW-0812">Transmembrane</keyword>